<feature type="transmembrane region" description="Helical" evidence="1">
    <location>
        <begin position="6"/>
        <end position="22"/>
    </location>
</feature>
<protein>
    <recommendedName>
        <fullName evidence="4">EpsG family protein</fullName>
    </recommendedName>
</protein>
<accession>A0A9Q8JJC0</accession>
<gene>
    <name evidence="2" type="ORF">FO435_10430</name>
</gene>
<dbReference type="Pfam" id="PF14897">
    <property type="entry name" value="EpsG"/>
    <property type="match status" value="1"/>
</dbReference>
<dbReference type="Proteomes" id="UP000320012">
    <property type="component" value="Unassembled WGS sequence"/>
</dbReference>
<dbReference type="InterPro" id="IPR049458">
    <property type="entry name" value="EpsG-like"/>
</dbReference>
<reference evidence="2 3" key="1">
    <citation type="submission" date="2019-07" db="EMBL/GenBank/DDBJ databases">
        <title>Genome sequence of Weissella cibaria GK1.</title>
        <authorList>
            <person name="Choi H.-J."/>
        </authorList>
    </citation>
    <scope>NUCLEOTIDE SEQUENCE [LARGE SCALE GENOMIC DNA]</scope>
    <source>
        <strain evidence="2 3">GK1</strain>
    </source>
</reference>
<dbReference type="RefSeq" id="WP_145464514.1">
    <property type="nucleotide sequence ID" value="NZ_VNHC01000002.1"/>
</dbReference>
<feature type="transmembrane region" description="Helical" evidence="1">
    <location>
        <begin position="129"/>
        <end position="147"/>
    </location>
</feature>
<evidence type="ECO:0000313" key="3">
    <source>
        <dbReference type="Proteomes" id="UP000320012"/>
    </source>
</evidence>
<feature type="transmembrane region" description="Helical" evidence="1">
    <location>
        <begin position="345"/>
        <end position="363"/>
    </location>
</feature>
<proteinExistence type="predicted"/>
<feature type="transmembrane region" description="Helical" evidence="1">
    <location>
        <begin position="190"/>
        <end position="211"/>
    </location>
</feature>
<keyword evidence="1" id="KW-0812">Transmembrane</keyword>
<sequence>MFLGACMILILLYLFVLVSLFMKRFKYVSTVLLSVAMGYFAGTMSPEYSNDTSSYLNFYGFSPESRVFETGYMKVANFFFNHGFDYFEFRTITYIIAFLVLWLGVVRIVKSPEVFYALYFPFTFINDATQVRNFWLVAILVFSISLVRNRGIFRIFISILLICIAATIQNLAYLYLIPLILFWIPWNSRTLKIVIVGILGITLFSIGISFFGKSSVVFSNMIKSFGSLSSRADGADNLARYASASGGVKNLVRAFFESLTYMAASVYIITRFMKASENVNSIWSLHNRQNRIAFLIIVVSMIGVPITFVSMAFDRIMRNGFIIILLLIAKNFVPTKLPSFEVRKYSAGIFALAMIYAAANYLLTNLAELSFYMLKLMH</sequence>
<dbReference type="AlphaFoldDB" id="A0A9Q8JJC0"/>
<feature type="transmembrane region" description="Helical" evidence="1">
    <location>
        <begin position="159"/>
        <end position="184"/>
    </location>
</feature>
<feature type="transmembrane region" description="Helical" evidence="1">
    <location>
        <begin position="292"/>
        <end position="310"/>
    </location>
</feature>
<organism evidence="2 3">
    <name type="scientific">Weissella cibaria</name>
    <dbReference type="NCBI Taxonomy" id="137591"/>
    <lineage>
        <taxon>Bacteria</taxon>
        <taxon>Bacillati</taxon>
        <taxon>Bacillota</taxon>
        <taxon>Bacilli</taxon>
        <taxon>Lactobacillales</taxon>
        <taxon>Lactobacillaceae</taxon>
        <taxon>Weissella</taxon>
    </lineage>
</organism>
<comment type="caution">
    <text evidence="2">The sequence shown here is derived from an EMBL/GenBank/DDBJ whole genome shotgun (WGS) entry which is preliminary data.</text>
</comment>
<keyword evidence="1" id="KW-0472">Membrane</keyword>
<evidence type="ECO:0008006" key="4">
    <source>
        <dbReference type="Google" id="ProtNLM"/>
    </source>
</evidence>
<keyword evidence="1" id="KW-1133">Transmembrane helix</keyword>
<evidence type="ECO:0000256" key="1">
    <source>
        <dbReference type="SAM" id="Phobius"/>
    </source>
</evidence>
<dbReference type="EMBL" id="VNHC01000002">
    <property type="protein sequence ID" value="TVV28264.1"/>
    <property type="molecule type" value="Genomic_DNA"/>
</dbReference>
<name>A0A9Q8JJC0_9LACO</name>
<feature type="transmembrane region" description="Helical" evidence="1">
    <location>
        <begin position="316"/>
        <end position="333"/>
    </location>
</feature>
<feature type="transmembrane region" description="Helical" evidence="1">
    <location>
        <begin position="91"/>
        <end position="109"/>
    </location>
</feature>
<evidence type="ECO:0000313" key="2">
    <source>
        <dbReference type="EMBL" id="TVV28264.1"/>
    </source>
</evidence>